<dbReference type="Gene3D" id="3.40.718.10">
    <property type="entry name" value="Isopropylmalate Dehydrogenase"/>
    <property type="match status" value="1"/>
</dbReference>
<dbReference type="SUPFAM" id="SSF53659">
    <property type="entry name" value="Isocitrate/Isopropylmalate dehydrogenase-like"/>
    <property type="match status" value="1"/>
</dbReference>
<accession>A0A1H7L4H4</accession>
<evidence type="ECO:0000256" key="3">
    <source>
        <dbReference type="ARBA" id="ARBA00023027"/>
    </source>
</evidence>
<dbReference type="Proteomes" id="UP000199664">
    <property type="component" value="Unassembled WGS sequence"/>
</dbReference>
<dbReference type="STRING" id="1036779.SAMN04515666_102394"/>
<evidence type="ECO:0000313" key="5">
    <source>
        <dbReference type="Proteomes" id="UP000199664"/>
    </source>
</evidence>
<dbReference type="PANTHER" id="PTHR30004:SF3">
    <property type="entry name" value="4-HYDROXYTHREONINE-4-PHOSPHATE DEHYDROGENASE 2-RELATED"/>
    <property type="match status" value="1"/>
</dbReference>
<dbReference type="GO" id="GO:0051287">
    <property type="term" value="F:NAD binding"/>
    <property type="evidence" value="ECO:0007669"/>
    <property type="project" value="InterPro"/>
</dbReference>
<evidence type="ECO:0000313" key="4">
    <source>
        <dbReference type="EMBL" id="SEK93325.1"/>
    </source>
</evidence>
<dbReference type="RefSeq" id="WP_091831385.1">
    <property type="nucleotide sequence ID" value="NZ_FOAN01000002.1"/>
</dbReference>
<dbReference type="PANTHER" id="PTHR30004">
    <property type="entry name" value="4-HYDROXYTHREONINE-4-PHOSPHATE DEHYDROGENASE"/>
    <property type="match status" value="1"/>
</dbReference>
<dbReference type="GO" id="GO:0046872">
    <property type="term" value="F:metal ion binding"/>
    <property type="evidence" value="ECO:0007669"/>
    <property type="project" value="UniProtKB-KW"/>
</dbReference>
<gene>
    <name evidence="4" type="ORF">SAMN04515666_102394</name>
</gene>
<proteinExistence type="predicted"/>
<sequence length="344" mass="36567">MDIKAQVSLPVIAVAMGDPSGISPELTARILAEPDLSKAARYIVFGDFRLFQLGADDAGLTPDVRVIGEGDALPADAGKPVFVDLKNHDPADLQRGTATLAGGKAATDNFRRALRLAASSKADAVFFTPFNKAAMRFAYPGYDDEIRFVRDAIAFEGPASEFNVLDKLWNARVTSHIPLSEVAQNITQERILRALDLAEKNLRAAGFNPPRIAVAGINPHAGDGGNFGRDEIETIEPAVKTAKAKGYVVEGPFPSDTVFLRARNGDFDAVLTMYHDQGQIAMKLMGFDRGVTLIGGFPFPICTPAHGTAYEIAGKGIANLGATRAALSLAIKMASEGKAARKAA</sequence>
<dbReference type="OrthoDB" id="9801783at2"/>
<keyword evidence="5" id="KW-1185">Reference proteome</keyword>
<reference evidence="5" key="1">
    <citation type="submission" date="2016-10" db="EMBL/GenBank/DDBJ databases">
        <authorList>
            <person name="Varghese N."/>
            <person name="Submissions S."/>
        </authorList>
    </citation>
    <scope>NUCLEOTIDE SEQUENCE [LARGE SCALE GENOMIC DNA]</scope>
    <source>
        <strain evidence="5">LMG 26383,CCUG 61248,R- 45681</strain>
    </source>
</reference>
<dbReference type="InterPro" id="IPR005255">
    <property type="entry name" value="PdxA_fam"/>
</dbReference>
<dbReference type="AlphaFoldDB" id="A0A1H7L4H4"/>
<dbReference type="GO" id="GO:0016491">
    <property type="term" value="F:oxidoreductase activity"/>
    <property type="evidence" value="ECO:0007669"/>
    <property type="project" value="UniProtKB-KW"/>
</dbReference>
<evidence type="ECO:0000256" key="1">
    <source>
        <dbReference type="ARBA" id="ARBA00022723"/>
    </source>
</evidence>
<dbReference type="EMBL" id="FOAN01000002">
    <property type="protein sequence ID" value="SEK93325.1"/>
    <property type="molecule type" value="Genomic_DNA"/>
</dbReference>
<protein>
    <submittedName>
        <fullName evidence="4">4-hydroxythreonine-4-phosphate dehydrogenase</fullName>
    </submittedName>
</protein>
<keyword evidence="3" id="KW-0520">NAD</keyword>
<dbReference type="Pfam" id="PF04166">
    <property type="entry name" value="PdxA"/>
    <property type="match status" value="1"/>
</dbReference>
<organism evidence="4 5">
    <name type="scientific">Bosea lupini</name>
    <dbReference type="NCBI Taxonomy" id="1036779"/>
    <lineage>
        <taxon>Bacteria</taxon>
        <taxon>Pseudomonadati</taxon>
        <taxon>Pseudomonadota</taxon>
        <taxon>Alphaproteobacteria</taxon>
        <taxon>Hyphomicrobiales</taxon>
        <taxon>Boseaceae</taxon>
        <taxon>Bosea</taxon>
    </lineage>
</organism>
<keyword evidence="1" id="KW-0479">Metal-binding</keyword>
<name>A0A1H7L4H4_9HYPH</name>
<keyword evidence="2" id="KW-0560">Oxidoreductase</keyword>
<evidence type="ECO:0000256" key="2">
    <source>
        <dbReference type="ARBA" id="ARBA00023002"/>
    </source>
</evidence>